<evidence type="ECO:0000313" key="1">
    <source>
        <dbReference type="EMBL" id="MFC7248160.1"/>
    </source>
</evidence>
<organism evidence="1 2">
    <name type="scientific">Catellatospora aurea</name>
    <dbReference type="NCBI Taxonomy" id="1337874"/>
    <lineage>
        <taxon>Bacteria</taxon>
        <taxon>Bacillati</taxon>
        <taxon>Actinomycetota</taxon>
        <taxon>Actinomycetes</taxon>
        <taxon>Micromonosporales</taxon>
        <taxon>Micromonosporaceae</taxon>
        <taxon>Catellatospora</taxon>
    </lineage>
</organism>
<name>A0ABW2H794_9ACTN</name>
<dbReference type="EMBL" id="JBHTAC010000084">
    <property type="protein sequence ID" value="MFC7248160.1"/>
    <property type="molecule type" value="Genomic_DNA"/>
</dbReference>
<gene>
    <name evidence="1" type="ORF">ACFQO7_37355</name>
</gene>
<evidence type="ECO:0000313" key="2">
    <source>
        <dbReference type="Proteomes" id="UP001596392"/>
    </source>
</evidence>
<keyword evidence="2" id="KW-1185">Reference proteome</keyword>
<comment type="caution">
    <text evidence="1">The sequence shown here is derived from an EMBL/GenBank/DDBJ whole genome shotgun (WGS) entry which is preliminary data.</text>
</comment>
<dbReference type="Proteomes" id="UP001596392">
    <property type="component" value="Unassembled WGS sequence"/>
</dbReference>
<protein>
    <submittedName>
        <fullName evidence="1">Uncharacterized protein</fullName>
    </submittedName>
</protein>
<dbReference type="RefSeq" id="WP_376810824.1">
    <property type="nucleotide sequence ID" value="NZ_JBHTAC010000084.1"/>
</dbReference>
<reference evidence="2" key="1">
    <citation type="journal article" date="2019" name="Int. J. Syst. Evol. Microbiol.">
        <title>The Global Catalogue of Microorganisms (GCM) 10K type strain sequencing project: providing services to taxonomists for standard genome sequencing and annotation.</title>
        <authorList>
            <consortium name="The Broad Institute Genomics Platform"/>
            <consortium name="The Broad Institute Genome Sequencing Center for Infectious Disease"/>
            <person name="Wu L."/>
            <person name="Ma J."/>
        </authorList>
    </citation>
    <scope>NUCLEOTIDE SEQUENCE [LARGE SCALE GENOMIC DNA]</scope>
    <source>
        <strain evidence="2">CGMCC 1.9106</strain>
    </source>
</reference>
<sequence length="316" mass="34854">MLDQAHAHLELARAGMDVSADLLRSLAALDELPWSTQRWEVIRVIRLALLSSTGGDHFPAVLGDLLPQRHLLGEAPGLRGLILRDGDTLGVPFAANPWQIGPSARLDEAITRVWSAVDVLAPGFVERLRRRLLGLAMFTGTADAPVLAYLHYRESERSTVDGGSRDASRPPFDRRHALAWAPFGDVSAFLGDAPAHRPQVRDGAWLPAPLRALYSVHGGMGDGMWQLWGPGFVRPWSQVLGHHEPARVRVEGNAQTRLSSELLEFFSYGDDRSDVFDLADDPDDPPVRAWGDGMLYAHRGVPFWDWFDGQATLSLP</sequence>
<accession>A0ABW2H794</accession>
<proteinExistence type="predicted"/>